<keyword evidence="4" id="KW-1185">Reference proteome</keyword>
<dbReference type="PANTHER" id="PTHR46268">
    <property type="entry name" value="STRESS RESPONSE PROTEIN NHAX"/>
    <property type="match status" value="1"/>
</dbReference>
<comment type="caution">
    <text evidence="3">The sequence shown here is derived from an EMBL/GenBank/DDBJ whole genome shotgun (WGS) entry which is preliminary data.</text>
</comment>
<comment type="similarity">
    <text evidence="1">Belongs to the universal stress protein A family.</text>
</comment>
<dbReference type="Proteomes" id="UP001254608">
    <property type="component" value="Unassembled WGS sequence"/>
</dbReference>
<dbReference type="Pfam" id="PF00582">
    <property type="entry name" value="Usp"/>
    <property type="match status" value="1"/>
</dbReference>
<dbReference type="InterPro" id="IPR006016">
    <property type="entry name" value="UspA"/>
</dbReference>
<dbReference type="PRINTS" id="PR01438">
    <property type="entry name" value="UNVRSLSTRESS"/>
</dbReference>
<protein>
    <submittedName>
        <fullName evidence="3">Universal stress protein</fullName>
    </submittedName>
</protein>
<accession>A0ABU2WLB0</accession>
<sequence length="282" mass="30728">MQKLRACVDGAAYTPSVCDLAAWAALRLEIPVELLHVLDRHPEHAPVMDFSGSIGLGASEALLSQLSELDEQRSRLAQEHGRQLLEGARTRVAAAGVTAVDLRQRHGALVDTLLDVQAQTRLFVLGQHYHLDTPGKVHLDHTLERAIRAVQQPVLVAAEAFREPRSFLIAFDGSQTGRKMVDKLAMSPLLSGLSCHLVNVSHGNSEAGEALEWAKAALQRFDPTVRILSGEPEVAIIDYLREQDLDLLVMGAYGHSRIRQLIIGSTTASLLRSSPVAALVLR</sequence>
<dbReference type="SUPFAM" id="SSF52402">
    <property type="entry name" value="Adenine nucleotide alpha hydrolases-like"/>
    <property type="match status" value="2"/>
</dbReference>
<evidence type="ECO:0000313" key="3">
    <source>
        <dbReference type="EMBL" id="MDT0498310.1"/>
    </source>
</evidence>
<dbReference type="CDD" id="cd00293">
    <property type="entry name" value="USP-like"/>
    <property type="match status" value="1"/>
</dbReference>
<gene>
    <name evidence="3" type="ORF">RM530_13180</name>
</gene>
<name>A0ABU2WLB0_9GAMM</name>
<dbReference type="PANTHER" id="PTHR46268:SF15">
    <property type="entry name" value="UNIVERSAL STRESS PROTEIN HP_0031"/>
    <property type="match status" value="1"/>
</dbReference>
<dbReference type="RefSeq" id="WP_311365713.1">
    <property type="nucleotide sequence ID" value="NZ_JAVRIC010000020.1"/>
</dbReference>
<evidence type="ECO:0000259" key="2">
    <source>
        <dbReference type="Pfam" id="PF00582"/>
    </source>
</evidence>
<reference evidence="3 4" key="1">
    <citation type="submission" date="2023-09" db="EMBL/GenBank/DDBJ databases">
        <authorList>
            <person name="Rey-Velasco X."/>
        </authorList>
    </citation>
    <scope>NUCLEOTIDE SEQUENCE [LARGE SCALE GENOMIC DNA]</scope>
    <source>
        <strain evidence="3 4">W345</strain>
    </source>
</reference>
<dbReference type="InterPro" id="IPR006015">
    <property type="entry name" value="Universal_stress_UspA"/>
</dbReference>
<dbReference type="Gene3D" id="3.40.50.12370">
    <property type="match status" value="1"/>
</dbReference>
<proteinExistence type="inferred from homology"/>
<feature type="domain" description="UspA" evidence="2">
    <location>
        <begin position="214"/>
        <end position="282"/>
    </location>
</feature>
<evidence type="ECO:0000256" key="1">
    <source>
        <dbReference type="ARBA" id="ARBA00008791"/>
    </source>
</evidence>
<organism evidence="3 4">
    <name type="scientific">Banduia mediterranea</name>
    <dbReference type="NCBI Taxonomy" id="3075609"/>
    <lineage>
        <taxon>Bacteria</taxon>
        <taxon>Pseudomonadati</taxon>
        <taxon>Pseudomonadota</taxon>
        <taxon>Gammaproteobacteria</taxon>
        <taxon>Nevskiales</taxon>
        <taxon>Algiphilaceae</taxon>
        <taxon>Banduia</taxon>
    </lineage>
</organism>
<dbReference type="EMBL" id="JAVRIC010000020">
    <property type="protein sequence ID" value="MDT0498310.1"/>
    <property type="molecule type" value="Genomic_DNA"/>
</dbReference>
<evidence type="ECO:0000313" key="4">
    <source>
        <dbReference type="Proteomes" id="UP001254608"/>
    </source>
</evidence>